<evidence type="ECO:0000313" key="5">
    <source>
        <dbReference type="EMBL" id="SMX35944.1"/>
    </source>
</evidence>
<evidence type="ECO:0000256" key="1">
    <source>
        <dbReference type="ARBA" id="ARBA00023015"/>
    </source>
</evidence>
<evidence type="ECO:0000256" key="3">
    <source>
        <dbReference type="ARBA" id="ARBA00023163"/>
    </source>
</evidence>
<dbReference type="PROSITE" id="PS01124">
    <property type="entry name" value="HTH_ARAC_FAMILY_2"/>
    <property type="match status" value="1"/>
</dbReference>
<dbReference type="GO" id="GO:0000976">
    <property type="term" value="F:transcription cis-regulatory region binding"/>
    <property type="evidence" value="ECO:0007669"/>
    <property type="project" value="TreeGrafter"/>
</dbReference>
<dbReference type="InterPro" id="IPR032687">
    <property type="entry name" value="AraC-type_N"/>
</dbReference>
<dbReference type="PRINTS" id="PR00032">
    <property type="entry name" value="HTHARAC"/>
</dbReference>
<dbReference type="Proteomes" id="UP000220836">
    <property type="component" value="Unassembled WGS sequence"/>
</dbReference>
<keyword evidence="1" id="KW-0805">Transcription regulation</keyword>
<evidence type="ECO:0000313" key="6">
    <source>
        <dbReference type="Proteomes" id="UP000220836"/>
    </source>
</evidence>
<proteinExistence type="predicted"/>
<name>A0A238K0P2_9RHOB</name>
<dbReference type="PANTHER" id="PTHR47894:SF1">
    <property type="entry name" value="HTH-TYPE TRANSCRIPTIONAL REGULATOR VQSM"/>
    <property type="match status" value="1"/>
</dbReference>
<dbReference type="InterPro" id="IPR009057">
    <property type="entry name" value="Homeodomain-like_sf"/>
</dbReference>
<dbReference type="Gene3D" id="1.10.10.60">
    <property type="entry name" value="Homeodomain-like"/>
    <property type="match status" value="1"/>
</dbReference>
<organism evidence="5 6">
    <name type="scientific">Pelagimonas varians</name>
    <dbReference type="NCBI Taxonomy" id="696760"/>
    <lineage>
        <taxon>Bacteria</taxon>
        <taxon>Pseudomonadati</taxon>
        <taxon>Pseudomonadota</taxon>
        <taxon>Alphaproteobacteria</taxon>
        <taxon>Rhodobacterales</taxon>
        <taxon>Roseobacteraceae</taxon>
        <taxon>Pelagimonas</taxon>
    </lineage>
</organism>
<dbReference type="GO" id="GO:0005829">
    <property type="term" value="C:cytosol"/>
    <property type="evidence" value="ECO:0007669"/>
    <property type="project" value="TreeGrafter"/>
</dbReference>
<keyword evidence="3" id="KW-0804">Transcription</keyword>
<dbReference type="EMBL" id="FXYH01000002">
    <property type="protein sequence ID" value="SMX35944.1"/>
    <property type="molecule type" value="Genomic_DNA"/>
</dbReference>
<feature type="domain" description="HTH araC/xylS-type" evidence="4">
    <location>
        <begin position="255"/>
        <end position="334"/>
    </location>
</feature>
<accession>A0A238K0P2</accession>
<dbReference type="OrthoDB" id="9805730at2"/>
<protein>
    <submittedName>
        <fullName evidence="5">DNA-binding transcriptional regulator AraC</fullName>
    </submittedName>
</protein>
<dbReference type="SUPFAM" id="SSF46689">
    <property type="entry name" value="Homeodomain-like"/>
    <property type="match status" value="1"/>
</dbReference>
<dbReference type="Pfam" id="PF12833">
    <property type="entry name" value="HTH_18"/>
    <property type="match status" value="1"/>
</dbReference>
<dbReference type="AlphaFoldDB" id="A0A238K0P2"/>
<evidence type="ECO:0000256" key="2">
    <source>
        <dbReference type="ARBA" id="ARBA00023125"/>
    </source>
</evidence>
<gene>
    <name evidence="5" type="ORF">PEV8663_00645</name>
</gene>
<dbReference type="Pfam" id="PF12625">
    <property type="entry name" value="Arabinose_bd"/>
    <property type="match status" value="1"/>
</dbReference>
<dbReference type="PANTHER" id="PTHR47894">
    <property type="entry name" value="HTH-TYPE TRANSCRIPTIONAL REGULATOR GADX"/>
    <property type="match status" value="1"/>
</dbReference>
<reference evidence="5 6" key="1">
    <citation type="submission" date="2017-05" db="EMBL/GenBank/DDBJ databases">
        <authorList>
            <person name="Song R."/>
            <person name="Chenine A.L."/>
            <person name="Ruprecht R.M."/>
        </authorList>
    </citation>
    <scope>NUCLEOTIDE SEQUENCE [LARGE SCALE GENOMIC DNA]</scope>
    <source>
        <strain evidence="5 6">CECT 8663</strain>
    </source>
</reference>
<dbReference type="GO" id="GO:0003700">
    <property type="term" value="F:DNA-binding transcription factor activity"/>
    <property type="evidence" value="ECO:0007669"/>
    <property type="project" value="InterPro"/>
</dbReference>
<evidence type="ECO:0000259" key="4">
    <source>
        <dbReference type="PROSITE" id="PS01124"/>
    </source>
</evidence>
<dbReference type="InterPro" id="IPR020449">
    <property type="entry name" value="Tscrpt_reg_AraC-type_HTH"/>
</dbReference>
<keyword evidence="2 5" id="KW-0238">DNA-binding</keyword>
<dbReference type="SMART" id="SM00342">
    <property type="entry name" value="HTH_ARAC"/>
    <property type="match status" value="1"/>
</dbReference>
<keyword evidence="6" id="KW-1185">Reference proteome</keyword>
<sequence>MRQKMVNLVELAHVVDLLGRYASRSIIDKALLSAGLDRTILTGASGFIPYAAEAVLVESVARAINDRHLGARVGKDFEYSAYGAYSHYVLGAPNLASALDRGGRALRLIQPGSEIVIRETETHLVVGRDSKGLSVVGHHHLDEAALFVIGHVVRHYLGPAWLPDWVEVPDRNGNEVVELGKIVGSAIRTGAQMPAIAIEKGVLAALNPSPPAPEQTISLDELGALMCVKPAQTMEGAVIEVLHIISANGLASEGDVARLLAIGPRTLQRALKAESTSFRSLQSQFIESRARFLLSETSKPISELAKTLGYSEPKSFRRAFKVWTGLSPSAFRSAYRTQ</sequence>
<dbReference type="InterPro" id="IPR018060">
    <property type="entry name" value="HTH_AraC"/>
</dbReference>